<dbReference type="CDD" id="cd08861">
    <property type="entry name" value="OtcD1_ARO-CYC_like"/>
    <property type="match status" value="2"/>
</dbReference>
<organism evidence="2 4">
    <name type="scientific">Micromonospora aurantiaca</name>
    <name type="common">nom. illeg.</name>
    <dbReference type="NCBI Taxonomy" id="47850"/>
    <lineage>
        <taxon>Bacteria</taxon>
        <taxon>Bacillati</taxon>
        <taxon>Actinomycetota</taxon>
        <taxon>Actinomycetes</taxon>
        <taxon>Micromonosporales</taxon>
        <taxon>Micromonosporaceae</taxon>
        <taxon>Micromonospora</taxon>
    </lineage>
</organism>
<dbReference type="EMBL" id="WAAR01000327">
    <property type="protein sequence ID" value="KAB1094783.1"/>
    <property type="molecule type" value="Genomic_DNA"/>
</dbReference>
<dbReference type="Proteomes" id="UP000471364">
    <property type="component" value="Unassembled WGS sequence"/>
</dbReference>
<dbReference type="InterPro" id="IPR023393">
    <property type="entry name" value="START-like_dom_sf"/>
</dbReference>
<dbReference type="Pfam" id="PF03364">
    <property type="entry name" value="Polyketide_cyc"/>
    <property type="match status" value="1"/>
</dbReference>
<dbReference type="AlphaFoldDB" id="A0A6N3K8N0"/>
<dbReference type="RefSeq" id="WP_013287158.1">
    <property type="nucleotide sequence ID" value="NZ_CBDRLW010000085.1"/>
</dbReference>
<evidence type="ECO:0000313" key="5">
    <source>
        <dbReference type="Proteomes" id="UP000471364"/>
    </source>
</evidence>
<gene>
    <name evidence="2" type="ORF">DVH21_27620</name>
    <name evidence="3" type="ORF">F6X54_33745</name>
</gene>
<reference evidence="2 4" key="2">
    <citation type="submission" date="2018-08" db="EMBL/GenBank/DDBJ databases">
        <title>Streptomyces kandeliansis sp. nov., an endophytic bacterium isolated from mangrove plant.</title>
        <authorList>
            <person name="Wang R."/>
        </authorList>
    </citation>
    <scope>NUCLEOTIDE SEQUENCE [LARGE SCALE GENOMIC DNA]</scope>
    <source>
        <strain evidence="2">110B</strain>
        <strain evidence="4">H14(2018)</strain>
    </source>
</reference>
<feature type="domain" description="Coenzyme Q-binding protein COQ10 START" evidence="1">
    <location>
        <begin position="164"/>
        <end position="261"/>
    </location>
</feature>
<dbReference type="SUPFAM" id="SSF55961">
    <property type="entry name" value="Bet v1-like"/>
    <property type="match status" value="2"/>
</dbReference>
<reference evidence="2 4" key="1">
    <citation type="submission" date="2018-07" db="EMBL/GenBank/DDBJ databases">
        <authorList>
            <person name="Ye Y."/>
        </authorList>
    </citation>
    <scope>NUCLEOTIDE SEQUENCE [LARGE SCALE GENOMIC DNA]</scope>
    <source>
        <strain evidence="2">110B</strain>
        <strain evidence="4">H14(2018)</strain>
    </source>
</reference>
<proteinExistence type="predicted"/>
<name>A0A6N3K8N0_9ACTN</name>
<evidence type="ECO:0000259" key="1">
    <source>
        <dbReference type="Pfam" id="PF03364"/>
    </source>
</evidence>
<dbReference type="Gene3D" id="3.30.530.20">
    <property type="match status" value="2"/>
</dbReference>
<reference evidence="3 5" key="3">
    <citation type="submission" date="2019-09" db="EMBL/GenBank/DDBJ databases">
        <title>High taxonomic diversity of Micromonospora strains isolated from Medicago sativa nodules in different geographical locations.</title>
        <authorList>
            <person name="Martinez-Hidalgo P."/>
            <person name="Flores-Felix J.D."/>
            <person name="Velazquez E."/>
            <person name="Brau L."/>
            <person name="Trujillo M.E."/>
            <person name="Martinez-Molina E."/>
        </authorList>
    </citation>
    <scope>NUCLEOTIDE SEQUENCE [LARGE SCALE GENOMIC DNA]</scope>
    <source>
        <strain evidence="3 5">ALFB5</strain>
    </source>
</reference>
<accession>A0A6N3K8N0</accession>
<evidence type="ECO:0000313" key="4">
    <source>
        <dbReference type="Proteomes" id="UP000253958"/>
    </source>
</evidence>
<evidence type="ECO:0000313" key="3">
    <source>
        <dbReference type="EMBL" id="KAB1094783.1"/>
    </source>
</evidence>
<sequence>MSEQHTDHRVTVAAPVAVIYDLVADVSCWPVVFPPTVHAEQIERSGDGERIRIWATANDEVKNWTSRRILDRAARSITFRQDRPAHPVAAMSGEWRFEPAGPDKTVVRLLHTYRAVDDDPGHLDWIRRAVDRNSEAELSALAAAAGRDDELLLSFEDAVSINGRAADAYTVIDEAGLWPQRLPHVARVVLDERVRGVQSLAMDTRTADGSVHTTVSIRICLPPDRIVYKQLQTPKLMSAHTGFWSFREHNGDTEMVAGHTVVINESAIAGVLGEDATVADARSYIRAALGRNSGTTMRHAKAYAEQARRG</sequence>
<dbReference type="InterPro" id="IPR005031">
    <property type="entry name" value="COQ10_START"/>
</dbReference>
<dbReference type="EMBL" id="CP031263">
    <property type="protein sequence ID" value="AXH93413.1"/>
    <property type="molecule type" value="Genomic_DNA"/>
</dbReference>
<evidence type="ECO:0000313" key="2">
    <source>
        <dbReference type="EMBL" id="AXH93413.1"/>
    </source>
</evidence>
<dbReference type="Proteomes" id="UP000253958">
    <property type="component" value="Chromosome"/>
</dbReference>
<dbReference type="InterPro" id="IPR019587">
    <property type="entry name" value="Polyketide_cyclase/dehydratase"/>
</dbReference>
<dbReference type="Pfam" id="PF10604">
    <property type="entry name" value="Polyketide_cyc2"/>
    <property type="match status" value="1"/>
</dbReference>
<dbReference type="OMA" id="AAMGGEW"/>
<protein>
    <submittedName>
        <fullName evidence="2">Cyclase</fullName>
    </submittedName>
</protein>
<keyword evidence="5" id="KW-1185">Reference proteome</keyword>